<evidence type="ECO:0000313" key="2">
    <source>
        <dbReference type="EMBL" id="CAI76154.1"/>
    </source>
</evidence>
<protein>
    <submittedName>
        <fullName evidence="2">Uncharacterized protein</fullName>
    </submittedName>
</protein>
<feature type="compositionally biased region" description="Low complexity" evidence="1">
    <location>
        <begin position="100"/>
        <end position="122"/>
    </location>
</feature>
<dbReference type="GeneID" id="3863029"/>
<proteinExistence type="predicted"/>
<evidence type="ECO:0000313" key="3">
    <source>
        <dbReference type="Proteomes" id="UP000001950"/>
    </source>
</evidence>
<feature type="region of interest" description="Disordered" evidence="1">
    <location>
        <begin position="100"/>
        <end position="124"/>
    </location>
</feature>
<dbReference type="EMBL" id="CR940353">
    <property type="protein sequence ID" value="CAI76154.1"/>
    <property type="molecule type" value="Genomic_DNA"/>
</dbReference>
<dbReference type="VEuPathDB" id="PiroplasmaDB:TA08275"/>
<dbReference type="KEGG" id="tan:TA08275"/>
<dbReference type="eggNOG" id="ENOG502QZWZ">
    <property type="taxonomic scope" value="Eukaryota"/>
</dbReference>
<keyword evidence="3" id="KW-1185">Reference proteome</keyword>
<evidence type="ECO:0000256" key="1">
    <source>
        <dbReference type="SAM" id="MobiDB-lite"/>
    </source>
</evidence>
<dbReference type="InParanoid" id="Q4UAJ7"/>
<dbReference type="Proteomes" id="UP000001950">
    <property type="component" value="Chromosome 4"/>
</dbReference>
<organism evidence="2 3">
    <name type="scientific">Theileria annulata</name>
    <dbReference type="NCBI Taxonomy" id="5874"/>
    <lineage>
        <taxon>Eukaryota</taxon>
        <taxon>Sar</taxon>
        <taxon>Alveolata</taxon>
        <taxon>Apicomplexa</taxon>
        <taxon>Aconoidasida</taxon>
        <taxon>Piroplasmida</taxon>
        <taxon>Theileriidae</taxon>
        <taxon>Theileria</taxon>
    </lineage>
</organism>
<accession>Q4UAJ7</accession>
<gene>
    <name evidence="2" type="ORF">TA08275</name>
</gene>
<reference evidence="2 3" key="1">
    <citation type="journal article" date="2005" name="Science">
        <title>Genome of the host-cell transforming parasite Theileria annulata compared with T. parva.</title>
        <authorList>
            <person name="Pain A."/>
            <person name="Renauld H."/>
            <person name="Berriman M."/>
            <person name="Murphy L."/>
            <person name="Yeats C.A."/>
            <person name="Weir W."/>
            <person name="Kerhornou A."/>
            <person name="Aslett M."/>
            <person name="Bishop R."/>
            <person name="Bouchier C."/>
            <person name="Cochet M."/>
            <person name="Coulson R.M.R."/>
            <person name="Cronin A."/>
            <person name="de Villiers E.P."/>
            <person name="Fraser A."/>
            <person name="Fosker N."/>
            <person name="Gardner M."/>
            <person name="Goble A."/>
            <person name="Griffiths-Jones S."/>
            <person name="Harris D.E."/>
            <person name="Katzer F."/>
            <person name="Larke N."/>
            <person name="Lord A."/>
            <person name="Maser P."/>
            <person name="McKellar S."/>
            <person name="Mooney P."/>
            <person name="Morton F."/>
            <person name="Nene V."/>
            <person name="O'Neil S."/>
            <person name="Price C."/>
            <person name="Quail M.A."/>
            <person name="Rabbinowitsch E."/>
            <person name="Rawlings N.D."/>
            <person name="Rutter S."/>
            <person name="Saunders D."/>
            <person name="Seeger K."/>
            <person name="Shah T."/>
            <person name="Squares R."/>
            <person name="Squares S."/>
            <person name="Tivey A."/>
            <person name="Walker A.R."/>
            <person name="Woodward J."/>
            <person name="Dobbelaere D.A.E."/>
            <person name="Langsley G."/>
            <person name="Rajandream M.A."/>
            <person name="McKeever D."/>
            <person name="Shiels B."/>
            <person name="Tait A."/>
            <person name="Barrell B.G."/>
            <person name="Hall N."/>
        </authorList>
    </citation>
    <scope>NUCLEOTIDE SEQUENCE [LARGE SCALE GENOMIC DNA]</scope>
    <source>
        <strain evidence="3">Ankara</strain>
    </source>
</reference>
<dbReference type="RefSeq" id="XP_952780.1">
    <property type="nucleotide sequence ID" value="XM_947687.1"/>
</dbReference>
<dbReference type="STRING" id="5874.Q4UAJ7"/>
<dbReference type="AlphaFoldDB" id="Q4UAJ7"/>
<name>Q4UAJ7_THEAN</name>
<sequence>MKLNTKTFLIYFITNYKYNEQNLILLSNNQDSIGNTYTISIKNFINEEDYKYLPPEQQLIKLNEDKKLYNNVQRLIKRSREYELPKNEITFESIYPNTQLTNGTGTNTGTGVTNDGTNTNDGTELDNEIDIKEIYNKEYEPIRTEYNSKNTLELIPSIVQKPIIPTEDRIYLNT</sequence>